<gene>
    <name evidence="3" type="ORF">NDI38_29185</name>
</gene>
<feature type="transmembrane region" description="Helical" evidence="2">
    <location>
        <begin position="978"/>
        <end position="1005"/>
    </location>
</feature>
<feature type="transmembrane region" description="Helical" evidence="2">
    <location>
        <begin position="121"/>
        <end position="144"/>
    </location>
</feature>
<keyword evidence="4" id="KW-1185">Reference proteome</keyword>
<dbReference type="EMBL" id="JAMPLM010000067">
    <property type="protein sequence ID" value="MEP1062451.1"/>
    <property type="molecule type" value="Genomic_DNA"/>
</dbReference>
<sequence>MNAPVFTTLFTGLLLAFAVQLLLTTFGVAAGVTAIGYLPGTQSDDEPQETATSGGIAGKLGFAIGASTLLTVNVVLFIACFLAVKLSLVSSPTLGAVLGVVIWSGYFLSVLWLSTKAAGSLLGTLVGAISGGVQTLVATIATALTRKEKPADALPAALTERMAATETSLATLQDQVEATDRNLETTLREYVQTIQPPKPDLQSIRQVVASVLADSGVSSVTAGLDRIDRQTLVELVSSRSDFSTRDVNDVVDQLEGVWQEVMGAPNAIADLTTFFQTANPDQLTPEAVNDRLQRLLATQTPTINDQPVADKQQLGMLTNASLEPQQLLKRLTRIVRDRVDLSDLDVGSLLQQFQSFTQSSKPAETADQAAFHNTIKADVEDYLLNAYPWNLTRKTVQAEFQDVIYDPEANPAAVQQQLSAIDRNFFVTLLEQRDDLSSKKVEKIVDRLEETQQAVLQKLEAAIAEAPLQAFSQQVVTDLQAASEADLKPQHLQEKLRSLLHQSGVTVDRWSAYLHHLNRDRLEALLTEQREWSEKTLDGLITAFETSVDRLLAEVQAHQAAVETEATALWKALGAYVSDHTQTLTARDIQRQLKHLTKATAVEFSDLQGYLPSFDRATAEEWLSAHPDLTKKQRQRVLLQLEKAWSRLHEAPQKVADKVSDGSQVLTLLQDFLQNLDLSTFNASDLPQALLGYLKQHYADVDWLGQIGSLDWQPLLESVQQRPDLTEEQRQQLLRQVQRSLYTIGKLPRRLALRSKRQAQSWQDHLTDYLRYAEPDDLSLDRLPHSLQRLLNRVQTVSETAPDWQHLTNLSRDRLVALLSERGDIANDDISQIVETVETMVQEAIVQAQTLQQQAQATIAKTLDQLRHSIASLPLPDLDYDRIKQDVQQVLVDPRAGLESLSSSLGDTLRDQLSTLNRDTLAALISTRDDLSTTFAQQITDRLDAARLSAIAQIETVQQAANRRLEALQHQANETRKAVAIAAWWLFVTALSSAFTSAFAGALAVGGIEWIEQMLGA</sequence>
<keyword evidence="1" id="KW-0175">Coiled coil</keyword>
<evidence type="ECO:0000256" key="2">
    <source>
        <dbReference type="SAM" id="Phobius"/>
    </source>
</evidence>
<feature type="coiled-coil region" evidence="1">
    <location>
        <begin position="162"/>
        <end position="189"/>
    </location>
</feature>
<dbReference type="Proteomes" id="UP001476950">
    <property type="component" value="Unassembled WGS sequence"/>
</dbReference>
<protein>
    <recommendedName>
        <fullName evidence="5">MFS transporter</fullName>
    </recommendedName>
</protein>
<keyword evidence="2" id="KW-0812">Transmembrane</keyword>
<evidence type="ECO:0000256" key="1">
    <source>
        <dbReference type="SAM" id="Coils"/>
    </source>
</evidence>
<proteinExistence type="predicted"/>
<comment type="caution">
    <text evidence="3">The sequence shown here is derived from an EMBL/GenBank/DDBJ whole genome shotgun (WGS) entry which is preliminary data.</text>
</comment>
<name>A0ABV0KTD0_9CYAN</name>
<feature type="transmembrane region" description="Helical" evidence="2">
    <location>
        <begin position="60"/>
        <end position="84"/>
    </location>
</feature>
<reference evidence="3 4" key="1">
    <citation type="submission" date="2022-04" db="EMBL/GenBank/DDBJ databases">
        <title>Positive selection, recombination, and allopatry shape intraspecific diversity of widespread and dominant cyanobacteria.</title>
        <authorList>
            <person name="Wei J."/>
            <person name="Shu W."/>
            <person name="Hu C."/>
        </authorList>
    </citation>
    <scope>NUCLEOTIDE SEQUENCE [LARGE SCALE GENOMIC DNA]</scope>
    <source>
        <strain evidence="3 4">AS-A4</strain>
    </source>
</reference>
<evidence type="ECO:0000313" key="3">
    <source>
        <dbReference type="EMBL" id="MEP1062451.1"/>
    </source>
</evidence>
<organism evidence="3 4">
    <name type="scientific">Stenomitos frigidus AS-A4</name>
    <dbReference type="NCBI Taxonomy" id="2933935"/>
    <lineage>
        <taxon>Bacteria</taxon>
        <taxon>Bacillati</taxon>
        <taxon>Cyanobacteriota</taxon>
        <taxon>Cyanophyceae</taxon>
        <taxon>Leptolyngbyales</taxon>
        <taxon>Leptolyngbyaceae</taxon>
        <taxon>Stenomitos</taxon>
    </lineage>
</organism>
<feature type="transmembrane region" description="Helical" evidence="2">
    <location>
        <begin position="96"/>
        <end position="115"/>
    </location>
</feature>
<evidence type="ECO:0008006" key="5">
    <source>
        <dbReference type="Google" id="ProtNLM"/>
    </source>
</evidence>
<evidence type="ECO:0000313" key="4">
    <source>
        <dbReference type="Proteomes" id="UP001476950"/>
    </source>
</evidence>
<keyword evidence="2" id="KW-1133">Transmembrane helix</keyword>
<keyword evidence="2" id="KW-0472">Membrane</keyword>
<feature type="coiled-coil region" evidence="1">
    <location>
        <begin position="951"/>
        <end position="978"/>
    </location>
</feature>
<accession>A0ABV0KTD0</accession>